<reference evidence="3" key="2">
    <citation type="submission" date="2019-02" db="EMBL/GenBank/DDBJ databases">
        <title>FDA dAtabase for Regulatory Grade micrObial Sequences (FDA-ARGOS): Supporting development and validation of Infectious Disease Dx tests.</title>
        <authorList>
            <person name="Kerrigan L."/>
            <person name="Tallon L.J."/>
            <person name="Sadzewicz L."/>
            <person name="Sengamalay N."/>
            <person name="Ott S."/>
            <person name="Godinez A."/>
            <person name="Nagaraj S."/>
            <person name="Vavikolanu K."/>
            <person name="Vyas G."/>
            <person name="Nadendla S."/>
            <person name="Aluvathingal J."/>
            <person name="Sichtig H."/>
        </authorList>
    </citation>
    <scope>NUCLEOTIDE SEQUENCE</scope>
    <source>
        <strain evidence="3">FDAARGOS_311</strain>
    </source>
</reference>
<sequence length="166" mass="17990">MPVYTHIRNNNRPDCSHSPNLNGEIHVPNRQLPHSLTGNSGMSVLFGDPVGCLDELGSHASLVGPVSNAETAQVDRELEPYVVTNTPFQSNNGPGSSQNSTLALSIPSPRNGAHLMDGFQLESVISEIDAAQLMQSFYLADFDCTGNIDAAQLMQQFDWFDGHHSL</sequence>
<dbReference type="EMBL" id="BRPB01000394">
    <property type="protein sequence ID" value="GLA56265.1"/>
    <property type="molecule type" value="Genomic_DNA"/>
</dbReference>
<gene>
    <name evidence="2" type="ORF">AnigIFM63604_006568</name>
    <name evidence="3" type="ORF">CAN33_0054965</name>
</gene>
<organism evidence="3 4">
    <name type="scientific">Aspergillus niger</name>
    <dbReference type="NCBI Taxonomy" id="5061"/>
    <lineage>
        <taxon>Eukaryota</taxon>
        <taxon>Fungi</taxon>
        <taxon>Dikarya</taxon>
        <taxon>Ascomycota</taxon>
        <taxon>Pezizomycotina</taxon>
        <taxon>Eurotiomycetes</taxon>
        <taxon>Eurotiomycetidae</taxon>
        <taxon>Eurotiales</taxon>
        <taxon>Aspergillaceae</taxon>
        <taxon>Aspergillus</taxon>
        <taxon>Aspergillus subgen. Circumdati</taxon>
    </lineage>
</organism>
<dbReference type="EMBL" id="NKJJ02000008">
    <property type="protein sequence ID" value="TPR10137.1"/>
    <property type="molecule type" value="Genomic_DNA"/>
</dbReference>
<dbReference type="Proteomes" id="UP000197666">
    <property type="component" value="Unassembled WGS sequence"/>
</dbReference>
<protein>
    <submittedName>
        <fullName evidence="3">Uncharacterized protein</fullName>
    </submittedName>
</protein>
<evidence type="ECO:0000313" key="2">
    <source>
        <dbReference type="EMBL" id="GLA56265.1"/>
    </source>
</evidence>
<comment type="caution">
    <text evidence="3">The sequence shown here is derived from an EMBL/GenBank/DDBJ whole genome shotgun (WGS) entry which is preliminary data.</text>
</comment>
<evidence type="ECO:0000256" key="1">
    <source>
        <dbReference type="SAM" id="MobiDB-lite"/>
    </source>
</evidence>
<evidence type="ECO:0000313" key="4">
    <source>
        <dbReference type="Proteomes" id="UP000197666"/>
    </source>
</evidence>
<reference evidence="2" key="3">
    <citation type="submission" date="2022-07" db="EMBL/GenBank/DDBJ databases">
        <title>Taxonomy of Aspergillus series Nigri: significant species reduction supported by multi-species coalescent approaches.</title>
        <authorList>
            <person name="Bian C."/>
            <person name="Kusuya Y."/>
            <person name="Sklenar F."/>
            <person name="D'hooge E."/>
            <person name="Yaguchi T."/>
            <person name="Takahashi H."/>
            <person name="Hubka V."/>
        </authorList>
    </citation>
    <scope>NUCLEOTIDE SEQUENCE</scope>
    <source>
        <strain evidence="2">IFM 63604</strain>
    </source>
</reference>
<name>A0A505IAQ5_ASPNG</name>
<dbReference type="Proteomes" id="UP001144191">
    <property type="component" value="Unassembled WGS sequence"/>
</dbReference>
<dbReference type="AlphaFoldDB" id="A0A505IAQ5"/>
<proteinExistence type="predicted"/>
<accession>A0A505IAQ5</accession>
<feature type="compositionally biased region" description="Polar residues" evidence="1">
    <location>
        <begin position="7"/>
        <end position="21"/>
    </location>
</feature>
<feature type="region of interest" description="Disordered" evidence="1">
    <location>
        <begin position="1"/>
        <end position="24"/>
    </location>
</feature>
<evidence type="ECO:0000313" key="3">
    <source>
        <dbReference type="EMBL" id="TPR10137.1"/>
    </source>
</evidence>
<reference evidence="4" key="1">
    <citation type="submission" date="2018-10" db="EMBL/GenBank/DDBJ databases">
        <title>FDA dAtabase for Regulatory Grade micrObial Sequences (FDA-ARGOS): Supporting development and validation of Infectious Disease Dx tests.</title>
        <authorList>
            <person name="Kerrigan L."/>
            <person name="Tallon L."/>
            <person name="Sadzewicz L."/>
            <person name="Sengamalay N."/>
            <person name="Ott S."/>
            <person name="Godinez A."/>
            <person name="Nagaraj S."/>
            <person name="Vavikolanu K."/>
            <person name="Nadendla S."/>
            <person name="George J."/>
            <person name="Sichtig H."/>
        </authorList>
    </citation>
    <scope>NUCLEOTIDE SEQUENCE [LARGE SCALE GENOMIC DNA]</scope>
    <source>
        <strain evidence="4">FDAARGOS_311</strain>
    </source>
</reference>